<feature type="compositionally biased region" description="Basic and acidic residues" evidence="1">
    <location>
        <begin position="1"/>
        <end position="11"/>
    </location>
</feature>
<evidence type="ECO:0000313" key="4">
    <source>
        <dbReference type="Proteomes" id="UP000006671"/>
    </source>
</evidence>
<dbReference type="KEGG" id="ngr:NAEGRDRAFT_75922"/>
<dbReference type="OMA" id="EIRFFQF"/>
<keyword evidence="2" id="KW-0472">Membrane</keyword>
<feature type="transmembrane region" description="Helical" evidence="2">
    <location>
        <begin position="838"/>
        <end position="857"/>
    </location>
</feature>
<feature type="transmembrane region" description="Helical" evidence="2">
    <location>
        <begin position="877"/>
        <end position="896"/>
    </location>
</feature>
<dbReference type="RefSeq" id="XP_002669153.1">
    <property type="nucleotide sequence ID" value="XM_002669107.1"/>
</dbReference>
<accession>D2W3F1</accession>
<feature type="transmembrane region" description="Helical" evidence="2">
    <location>
        <begin position="758"/>
        <end position="780"/>
    </location>
</feature>
<keyword evidence="2" id="KW-1133">Transmembrane helix</keyword>
<feature type="region of interest" description="Disordered" evidence="1">
    <location>
        <begin position="924"/>
        <end position="973"/>
    </location>
</feature>
<reference evidence="3 4" key="1">
    <citation type="journal article" date="2010" name="Cell">
        <title>The genome of Naegleria gruberi illuminates early eukaryotic versatility.</title>
        <authorList>
            <person name="Fritz-Laylin L.K."/>
            <person name="Prochnik S.E."/>
            <person name="Ginger M.L."/>
            <person name="Dacks J.B."/>
            <person name="Carpenter M.L."/>
            <person name="Field M.C."/>
            <person name="Kuo A."/>
            <person name="Paredez A."/>
            <person name="Chapman J."/>
            <person name="Pham J."/>
            <person name="Shu S."/>
            <person name="Neupane R."/>
            <person name="Cipriano M."/>
            <person name="Mancuso J."/>
            <person name="Tu H."/>
            <person name="Salamov A."/>
            <person name="Lindquist E."/>
            <person name="Shapiro H."/>
            <person name="Lucas S."/>
            <person name="Grigoriev I.V."/>
            <person name="Cande W.Z."/>
            <person name="Fulton C."/>
            <person name="Rokhsar D.S."/>
            <person name="Dawson S.C."/>
        </authorList>
    </citation>
    <scope>NUCLEOTIDE SEQUENCE [LARGE SCALE GENOMIC DNA]</scope>
    <source>
        <strain evidence="3 4">NEG-M</strain>
    </source>
</reference>
<dbReference type="AlphaFoldDB" id="D2W3F1"/>
<feature type="transmembrane region" description="Helical" evidence="2">
    <location>
        <begin position="64"/>
        <end position="87"/>
    </location>
</feature>
<sequence length="973" mass="110909">MNVDHCTDHTIRRTSSSSRMEDVDEDADRVGRRLCFYKDEVKNDVIREQFGNRHHDDAEYMANLIGKVIMMFGVSSLCSSTILLPSLRKSQSSSSSSKLVLLLLSSILILLLTTINSSSSYFMVECSSSPSPSSRFVSYLQQSSMYSKLSSSYNNLFNNKNSILSQPHDDQQEFPTGLDCSYFSNSNNNNNKNLESCNSLPLEHSPFSTFTIRLTGGTDAVYGTSYPPILYPLSSTSTSKLFNNHNNINNINQNNYHDVNSMESTSEETIITTSSIDRDDQQHVLIPNNQTSYCYQVQKWLDQQGTLATTNQQQEQEIGVALSQIPTMCSQFFCNPKDSSNRLIIQEIFSNLSRSLSENSFFPSVVTTQFSIKLTLENSSEISGSNYYEEEEEPTTGWITMTISQLTRLYNYCHYCKVGNPSFELFKKEREEGQCTLPFSMNALKSASASSKDSSTNMTTAAMKSDLLGLETDQDICGQKGYSLPLLNTMTYSSLNDPRLLYYFPYRVCYCYSSSSFSSKCDEWSDLYYTNDFQNGIRGMFIGLYLIQLLLIIAIVLIPLLYKHVRLGTRSSLARITTDTSSTQDLQAKLTFDENSYSFKLISETTPKKSFKQRSRSNSPSVLPILDQSSDSEDTITSSYYKYETEKTEKNTPEIDTPLLNLGTPKRRKTNWKRVFKSLAKSVFDFRIIATIISITNLIAGFLSLIPSLPYDARLVLISITCVLSLMGLIPIVFQWLVVLRKIDSQDPTSHSGRHIKALSIVVFTSTIMLFIGYMLTVIFVSGYSSVLLARYIMLVVLFLYFIICFPLLVGYGIKVYFRVLKNNNEIRFFQFKFTKYLLFESLTYLYFTCYTVYFIISYPYFLTTFNNIGDRFMSVYPWSITHIFIILSHCNRFYFLSDTSFIKIFYTKHLCCCLMKKKKKRKLHHSSKPSPQQSKVQYYEQSGTTSVTTNTQRKISSASTSSSVHDDSSISF</sequence>
<feature type="transmembrane region" description="Helical" evidence="2">
    <location>
        <begin position="540"/>
        <end position="562"/>
    </location>
</feature>
<gene>
    <name evidence="3" type="ORF">NAEGRDRAFT_75922</name>
</gene>
<protein>
    <submittedName>
        <fullName evidence="3">Predicted protein</fullName>
    </submittedName>
</protein>
<evidence type="ECO:0000313" key="3">
    <source>
        <dbReference type="EMBL" id="EFC36409.1"/>
    </source>
</evidence>
<feature type="transmembrane region" description="Helical" evidence="2">
    <location>
        <begin position="686"/>
        <end position="709"/>
    </location>
</feature>
<evidence type="ECO:0000256" key="1">
    <source>
        <dbReference type="SAM" id="MobiDB-lite"/>
    </source>
</evidence>
<dbReference type="EMBL" id="GG738931">
    <property type="protein sequence ID" value="EFC36409.1"/>
    <property type="molecule type" value="Genomic_DNA"/>
</dbReference>
<dbReference type="GeneID" id="8862471"/>
<feature type="compositionally biased region" description="Polar residues" evidence="1">
    <location>
        <begin position="940"/>
        <end position="956"/>
    </location>
</feature>
<dbReference type="InParanoid" id="D2W3F1"/>
<feature type="transmembrane region" description="Helical" evidence="2">
    <location>
        <begin position="715"/>
        <end position="738"/>
    </location>
</feature>
<dbReference type="OrthoDB" id="10503823at2759"/>
<name>D2W3F1_NAEGR</name>
<evidence type="ECO:0000256" key="2">
    <source>
        <dbReference type="SAM" id="Phobius"/>
    </source>
</evidence>
<keyword evidence="4" id="KW-1185">Reference proteome</keyword>
<feature type="region of interest" description="Disordered" evidence="1">
    <location>
        <begin position="610"/>
        <end position="632"/>
    </location>
</feature>
<dbReference type="Proteomes" id="UP000006671">
    <property type="component" value="Unassembled WGS sequence"/>
</dbReference>
<organism evidence="4">
    <name type="scientific">Naegleria gruberi</name>
    <name type="common">Amoeba</name>
    <dbReference type="NCBI Taxonomy" id="5762"/>
    <lineage>
        <taxon>Eukaryota</taxon>
        <taxon>Discoba</taxon>
        <taxon>Heterolobosea</taxon>
        <taxon>Tetramitia</taxon>
        <taxon>Eutetramitia</taxon>
        <taxon>Vahlkampfiidae</taxon>
        <taxon>Naegleria</taxon>
    </lineage>
</organism>
<feature type="transmembrane region" description="Helical" evidence="2">
    <location>
        <begin position="792"/>
        <end position="818"/>
    </location>
</feature>
<dbReference type="VEuPathDB" id="AmoebaDB:NAEGRDRAFT_75922"/>
<proteinExistence type="predicted"/>
<keyword evidence="2" id="KW-0812">Transmembrane</keyword>
<feature type="transmembrane region" description="Helical" evidence="2">
    <location>
        <begin position="99"/>
        <end position="124"/>
    </location>
</feature>
<feature type="region of interest" description="Disordered" evidence="1">
    <location>
        <begin position="1"/>
        <end position="24"/>
    </location>
</feature>